<dbReference type="EMBL" id="BA000039">
    <property type="protein sequence ID" value="BAC09877.1"/>
    <property type="molecule type" value="Genomic_DNA"/>
</dbReference>
<dbReference type="KEGG" id="tel:tlr2325"/>
<accession>Q8DGJ2</accession>
<dbReference type="SMART" id="SM00228">
    <property type="entry name" value="PDZ"/>
    <property type="match status" value="1"/>
</dbReference>
<proteinExistence type="inferred from homology"/>
<dbReference type="SUPFAM" id="SSF52096">
    <property type="entry name" value="ClpP/crotonase"/>
    <property type="match status" value="1"/>
</dbReference>
<dbReference type="AlphaFoldDB" id="Q8DGJ2"/>
<dbReference type="PROSITE" id="PS50106">
    <property type="entry name" value="PDZ"/>
    <property type="match status" value="1"/>
</dbReference>
<keyword evidence="2 5" id="KW-0645">Protease</keyword>
<keyword evidence="3 5" id="KW-0378">Hydrolase</keyword>
<dbReference type="GO" id="GO:0030288">
    <property type="term" value="C:outer membrane-bounded periplasmic space"/>
    <property type="evidence" value="ECO:0007669"/>
    <property type="project" value="TreeGrafter"/>
</dbReference>
<dbReference type="SUPFAM" id="SSF50156">
    <property type="entry name" value="PDZ domain-like"/>
    <property type="match status" value="1"/>
</dbReference>
<dbReference type="CDD" id="cd06782">
    <property type="entry name" value="cpPDZ_CPP-like"/>
    <property type="match status" value="1"/>
</dbReference>
<dbReference type="PANTHER" id="PTHR32060">
    <property type="entry name" value="TAIL-SPECIFIC PROTEASE"/>
    <property type="match status" value="1"/>
</dbReference>
<dbReference type="CDD" id="cd07560">
    <property type="entry name" value="Peptidase_S41_CPP"/>
    <property type="match status" value="1"/>
</dbReference>
<reference evidence="7 8" key="1">
    <citation type="journal article" date="2002" name="DNA Res.">
        <title>Complete genome structure of the thermophilic cyanobacterium Thermosynechococcus elongatus BP-1.</title>
        <authorList>
            <person name="Nakamura Y."/>
            <person name="Kaneko T."/>
            <person name="Sato S."/>
            <person name="Ikeuchi M."/>
            <person name="Katoh H."/>
            <person name="Sasamoto S."/>
            <person name="Watanabe A."/>
            <person name="Iriguchi M."/>
            <person name="Kawashima K."/>
            <person name="Kimura T."/>
            <person name="Kishida Y."/>
            <person name="Kiyokawa C."/>
            <person name="Kohara M."/>
            <person name="Matsumoto M."/>
            <person name="Matsuno A."/>
            <person name="Nakazaki N."/>
            <person name="Shimpo S."/>
            <person name="Sugimoto M."/>
            <person name="Takeuchi C."/>
            <person name="Yamada M."/>
            <person name="Tabata S."/>
        </authorList>
    </citation>
    <scope>NUCLEOTIDE SEQUENCE [LARGE SCALE GENOMIC DNA]</scope>
    <source>
        <strain evidence="8">IAM M-273 / NIES-2133 / BP-1</strain>
    </source>
</reference>
<dbReference type="Pfam" id="PF03572">
    <property type="entry name" value="Peptidase_S41"/>
    <property type="match status" value="1"/>
</dbReference>
<protein>
    <submittedName>
        <fullName evidence="7">Carboxyl-terminal processing protease</fullName>
    </submittedName>
</protein>
<dbReference type="InterPro" id="IPR041489">
    <property type="entry name" value="PDZ_6"/>
</dbReference>
<evidence type="ECO:0000313" key="8">
    <source>
        <dbReference type="Proteomes" id="UP000000440"/>
    </source>
</evidence>
<dbReference type="eggNOG" id="COG0793">
    <property type="taxonomic scope" value="Bacteria"/>
</dbReference>
<dbReference type="InterPro" id="IPR005151">
    <property type="entry name" value="Tail-specific_protease"/>
</dbReference>
<dbReference type="Gene3D" id="3.30.750.44">
    <property type="match status" value="1"/>
</dbReference>
<name>Q8DGJ2_THEVB</name>
<evidence type="ECO:0000256" key="4">
    <source>
        <dbReference type="ARBA" id="ARBA00022825"/>
    </source>
</evidence>
<evidence type="ECO:0000313" key="7">
    <source>
        <dbReference type="EMBL" id="BAC09877.1"/>
    </source>
</evidence>
<comment type="similarity">
    <text evidence="1 5">Belongs to the peptidase S41A family.</text>
</comment>
<gene>
    <name evidence="7" type="ordered locus">tlr2325</name>
</gene>
<dbReference type="Proteomes" id="UP000000440">
    <property type="component" value="Chromosome"/>
</dbReference>
<evidence type="ECO:0000256" key="2">
    <source>
        <dbReference type="ARBA" id="ARBA00022670"/>
    </source>
</evidence>
<organism evidence="7 8">
    <name type="scientific">Thermosynechococcus vestitus (strain NIES-2133 / IAM M-273 / BP-1)</name>
    <dbReference type="NCBI Taxonomy" id="197221"/>
    <lineage>
        <taxon>Bacteria</taxon>
        <taxon>Bacillati</taxon>
        <taxon>Cyanobacteriota</taxon>
        <taxon>Cyanophyceae</taxon>
        <taxon>Acaryochloridales</taxon>
        <taxon>Thermosynechococcaceae</taxon>
        <taxon>Thermosynechococcus</taxon>
    </lineage>
</organism>
<dbReference type="SMART" id="SM00245">
    <property type="entry name" value="TSPc"/>
    <property type="match status" value="1"/>
</dbReference>
<dbReference type="InterPro" id="IPR029045">
    <property type="entry name" value="ClpP/crotonase-like_dom_sf"/>
</dbReference>
<dbReference type="GO" id="GO:0004175">
    <property type="term" value="F:endopeptidase activity"/>
    <property type="evidence" value="ECO:0007669"/>
    <property type="project" value="TreeGrafter"/>
</dbReference>
<dbReference type="STRING" id="197221.gene:10748944"/>
<dbReference type="PATRIC" id="fig|197221.4.peg.2437"/>
<dbReference type="GO" id="GO:0008236">
    <property type="term" value="F:serine-type peptidase activity"/>
    <property type="evidence" value="ECO:0007669"/>
    <property type="project" value="UniProtKB-KW"/>
</dbReference>
<dbReference type="NCBIfam" id="TIGR00225">
    <property type="entry name" value="prc"/>
    <property type="match status" value="1"/>
</dbReference>
<dbReference type="InterPro" id="IPR004447">
    <property type="entry name" value="Peptidase_S41A"/>
</dbReference>
<evidence type="ECO:0000256" key="5">
    <source>
        <dbReference type="RuleBase" id="RU004404"/>
    </source>
</evidence>
<keyword evidence="4 5" id="KW-0720">Serine protease</keyword>
<dbReference type="InterPro" id="IPR001478">
    <property type="entry name" value="PDZ"/>
</dbReference>
<evidence type="ECO:0000256" key="3">
    <source>
        <dbReference type="ARBA" id="ARBA00022801"/>
    </source>
</evidence>
<evidence type="ECO:0000259" key="6">
    <source>
        <dbReference type="PROSITE" id="PS50106"/>
    </source>
</evidence>
<dbReference type="Gene3D" id="2.30.42.10">
    <property type="match status" value="1"/>
</dbReference>
<dbReference type="InterPro" id="IPR036034">
    <property type="entry name" value="PDZ_sf"/>
</dbReference>
<dbReference type="GO" id="GO:0007165">
    <property type="term" value="P:signal transduction"/>
    <property type="evidence" value="ECO:0007669"/>
    <property type="project" value="TreeGrafter"/>
</dbReference>
<dbReference type="EnsemblBacteria" id="BAC09877">
    <property type="protein sequence ID" value="BAC09877"/>
    <property type="gene ID" value="BAC09877"/>
</dbReference>
<dbReference type="Pfam" id="PF17820">
    <property type="entry name" value="PDZ_6"/>
    <property type="match status" value="1"/>
</dbReference>
<evidence type="ECO:0000256" key="1">
    <source>
        <dbReference type="ARBA" id="ARBA00009179"/>
    </source>
</evidence>
<dbReference type="PANTHER" id="PTHR32060:SF30">
    <property type="entry name" value="CARBOXY-TERMINAL PROCESSING PROTEASE CTPA"/>
    <property type="match status" value="1"/>
</dbReference>
<feature type="domain" description="PDZ" evidence="6">
    <location>
        <begin position="129"/>
        <end position="209"/>
    </location>
</feature>
<sequence>MLSPFPLPVRGIFLWGDDRIGARCFEWLCRVKHWAILGVGVALLGMPPAVGGTSTLKDAPKALVDEAWQIIYKSYLDRSFNRLDWQAIRRELLSQPYRDREAAYRVIQQTLVRLNDPYTRFLPPHEYRQLLLQTQGQQVDVGLTLVEAGELFRIQAIQPGSVAAKADLKVGDEILAINGRGSDRLTLERATLALRGPAGTKLRLLVRREGKPQPFSVELTRAGEIPRTVNFQILNSPRVGYIRLSGFNSRSQQQMQEAIEILQREKVQGFILDLRHNPGGLLEAGIEISRQWLDSGVIVRIQQNQREETIRARQGALSQLPLVVLVNQASASASEILAAALQDQGRAIVVGTPTFGKVRVQAVHELADGSALVVTVARYLTPKGRDIAAGGISPDVLVTVDASTDLELRLNPNLVARPTDPMVAKALELLSTKISNARHVQ</sequence>
<dbReference type="GO" id="GO:0006508">
    <property type="term" value="P:proteolysis"/>
    <property type="evidence" value="ECO:0007669"/>
    <property type="project" value="UniProtKB-KW"/>
</dbReference>
<dbReference type="Gene3D" id="3.90.226.10">
    <property type="entry name" value="2-enoyl-CoA Hydratase, Chain A, domain 1"/>
    <property type="match status" value="1"/>
</dbReference>
<keyword evidence="8" id="KW-1185">Reference proteome</keyword>